<name>A0ABW8PVX7_9GAMM</name>
<proteinExistence type="predicted"/>
<accession>A0ABW8PVX7</accession>
<reference evidence="1 2" key="1">
    <citation type="submission" date="2024-02" db="EMBL/GenBank/DDBJ databases">
        <title>Marinospirillum sp. MEB 164 isolated from Lonar lake sediment.</title>
        <authorList>
            <person name="Joshi A."/>
            <person name="Thite S."/>
        </authorList>
    </citation>
    <scope>NUCLEOTIDE SEQUENCE [LARGE SCALE GENOMIC DNA]</scope>
    <source>
        <strain evidence="1 2">MEB164</strain>
    </source>
</reference>
<protein>
    <recommendedName>
        <fullName evidence="3">TadE-like protein</fullName>
    </recommendedName>
</protein>
<gene>
    <name evidence="1" type="ORF">V6U78_03735</name>
</gene>
<keyword evidence="2" id="KW-1185">Reference proteome</keyword>
<comment type="caution">
    <text evidence="1">The sequence shown here is derived from an EMBL/GenBank/DDBJ whole genome shotgun (WGS) entry which is preliminary data.</text>
</comment>
<organism evidence="1 2">
    <name type="scientific">Marinospirillum alkalitolerans</name>
    <dbReference type="NCBI Taxonomy" id="3123374"/>
    <lineage>
        <taxon>Bacteria</taxon>
        <taxon>Pseudomonadati</taxon>
        <taxon>Pseudomonadota</taxon>
        <taxon>Gammaproteobacteria</taxon>
        <taxon>Oceanospirillales</taxon>
        <taxon>Oceanospirillaceae</taxon>
        <taxon>Marinospirillum</taxon>
    </lineage>
</organism>
<evidence type="ECO:0000313" key="2">
    <source>
        <dbReference type="Proteomes" id="UP001621714"/>
    </source>
</evidence>
<evidence type="ECO:0008006" key="3">
    <source>
        <dbReference type="Google" id="ProtNLM"/>
    </source>
</evidence>
<dbReference type="Proteomes" id="UP001621714">
    <property type="component" value="Unassembled WGS sequence"/>
</dbReference>
<evidence type="ECO:0000313" key="1">
    <source>
        <dbReference type="EMBL" id="MFK7160146.1"/>
    </source>
</evidence>
<sequence>MASLLGYVLLPILLFFTLMVWILLASAQQWGHYLAVQHQQQQQAERRHEARLLLQAITEDLAAEQADYLDALLMTDAACAVRLQQISRFTAIQREGCLGWQEVEAQIYQLHLHLDGSFVAWQARWRKTPLQGWQRLEVRSCAANAQGACL</sequence>
<dbReference type="EMBL" id="JBANFI010000002">
    <property type="protein sequence ID" value="MFK7160146.1"/>
    <property type="molecule type" value="Genomic_DNA"/>
</dbReference>
<dbReference type="RefSeq" id="WP_405337343.1">
    <property type="nucleotide sequence ID" value="NZ_JBANFI010000002.1"/>
</dbReference>